<comment type="caution">
    <text evidence="1">The sequence shown here is derived from an EMBL/GenBank/DDBJ whole genome shotgun (WGS) entry which is preliminary data.</text>
</comment>
<protein>
    <submittedName>
        <fullName evidence="1">Uncharacterized protein</fullName>
    </submittedName>
</protein>
<organism evidence="1 2">
    <name type="scientific">Paramylibacter ulvae</name>
    <dbReference type="NCBI Taxonomy" id="1651968"/>
    <lineage>
        <taxon>Bacteria</taxon>
        <taxon>Pseudomonadati</taxon>
        <taxon>Pseudomonadota</taxon>
        <taxon>Alphaproteobacteria</taxon>
        <taxon>Rhodobacterales</taxon>
        <taxon>Paracoccaceae</taxon>
        <taxon>Paramylibacter</taxon>
    </lineage>
</organism>
<evidence type="ECO:0000313" key="1">
    <source>
        <dbReference type="EMBL" id="GHA52957.1"/>
    </source>
</evidence>
<sequence>MPTLISAIADVAATDVSADASSNFFIILSPKVLTREDASGFTITTRVRAVILTKG</sequence>
<evidence type="ECO:0000313" key="2">
    <source>
        <dbReference type="Proteomes" id="UP000634455"/>
    </source>
</evidence>
<dbReference type="EMBL" id="BMZF01000004">
    <property type="protein sequence ID" value="GHA52957.1"/>
    <property type="molecule type" value="Genomic_DNA"/>
</dbReference>
<reference evidence="2" key="1">
    <citation type="journal article" date="2019" name="Int. J. Syst. Evol. Microbiol.">
        <title>The Global Catalogue of Microorganisms (GCM) 10K type strain sequencing project: providing services to taxonomists for standard genome sequencing and annotation.</title>
        <authorList>
            <consortium name="The Broad Institute Genomics Platform"/>
            <consortium name="The Broad Institute Genome Sequencing Center for Infectious Disease"/>
            <person name="Wu L."/>
            <person name="Ma J."/>
        </authorList>
    </citation>
    <scope>NUCLEOTIDE SEQUENCE [LARGE SCALE GENOMIC DNA]</scope>
    <source>
        <strain evidence="2">KCTC 32465</strain>
    </source>
</reference>
<accession>A0ABQ3D1C6</accession>
<name>A0ABQ3D1C6_9RHOB</name>
<gene>
    <name evidence="1" type="ORF">GCM10008927_18400</name>
</gene>
<dbReference type="Proteomes" id="UP000634455">
    <property type="component" value="Unassembled WGS sequence"/>
</dbReference>
<proteinExistence type="predicted"/>
<keyword evidence="2" id="KW-1185">Reference proteome</keyword>